<dbReference type="STRING" id="438753.AZC_0512"/>
<reference evidence="2 3" key="1">
    <citation type="journal article" date="2007" name="Appl. Environ. Microbiol.">
        <title>Rhizobial factors required for stem nodule maturation and maintenance in Sesbania rostrata-Azorhizobium caulinodans ORS571 symbiosis.</title>
        <authorList>
            <person name="Suzuki S."/>
            <person name="Aono T."/>
            <person name="Lee KB."/>
            <person name="Suzuki T."/>
            <person name="Liu CT."/>
            <person name="Miwa H."/>
            <person name="Wakao S."/>
            <person name="Iki T."/>
            <person name="Oyaizu H."/>
        </authorList>
    </citation>
    <scope>NUCLEOTIDE SEQUENCE [LARGE SCALE GENOMIC DNA]</scope>
    <source>
        <strain evidence="3">ATCC 43989 / DSM 5975 / JCM 20966 / LMG 6465 / NBRC 14845 / NCIMB 13405 / ORS 571</strain>
    </source>
</reference>
<evidence type="ECO:0000256" key="1">
    <source>
        <dbReference type="SAM" id="Phobius"/>
    </source>
</evidence>
<gene>
    <name evidence="2" type="ordered locus">AZC_0512</name>
</gene>
<dbReference type="eggNOG" id="COG0790">
    <property type="taxonomic scope" value="Bacteria"/>
</dbReference>
<keyword evidence="1" id="KW-0812">Transmembrane</keyword>
<dbReference type="AlphaFoldDB" id="A8IM94"/>
<reference evidence="3" key="2">
    <citation type="submission" date="2007-04" db="EMBL/GenBank/DDBJ databases">
        <title>Complete genome sequence of the nitrogen-fixing bacterium Azorhizobium caulinodans ORS571.</title>
        <authorList>
            <person name="Lee K.B."/>
            <person name="Backer P.D."/>
            <person name="Aono T."/>
            <person name="Liu C.T."/>
            <person name="Suzuki S."/>
            <person name="Suzuki T."/>
            <person name="Kaneko T."/>
            <person name="Yamada M."/>
            <person name="Tabata S."/>
            <person name="Kupfer D.M."/>
            <person name="Najar F.Z."/>
            <person name="Wiley G.B."/>
            <person name="Roe B."/>
            <person name="Binnewies T."/>
            <person name="Ussery D."/>
            <person name="Vereecke D."/>
            <person name="Gevers D."/>
            <person name="Holsters M."/>
            <person name="Oyaizu H."/>
        </authorList>
    </citation>
    <scope>NUCLEOTIDE SEQUENCE [LARGE SCALE GENOMIC DNA]</scope>
    <source>
        <strain evidence="3">ATCC 43989 / DSM 5975 / JCM 20966 / LMG 6465 / NBRC 14845 / NCIMB 13405 / ORS 571</strain>
    </source>
</reference>
<dbReference type="EMBL" id="AP009384">
    <property type="protein sequence ID" value="BAF86510.1"/>
    <property type="molecule type" value="Genomic_DNA"/>
</dbReference>
<dbReference type="KEGG" id="azc:AZC_0512"/>
<evidence type="ECO:0000313" key="3">
    <source>
        <dbReference type="Proteomes" id="UP000000270"/>
    </source>
</evidence>
<protein>
    <submittedName>
        <fullName evidence="2">Putative sel1-like repeat protein</fullName>
    </submittedName>
</protein>
<dbReference type="Pfam" id="PF08238">
    <property type="entry name" value="Sel1"/>
    <property type="match status" value="4"/>
</dbReference>
<keyword evidence="1" id="KW-0472">Membrane</keyword>
<reference evidence="2 3" key="4">
    <citation type="journal article" date="2009" name="Appl. Environ. Microbiol.">
        <title>Comparative genome-wide transcriptional profiling of Azorhizobium caulinodans ORS571 grown under free-living and symbiotic conditions.</title>
        <authorList>
            <person name="Tsukada S."/>
            <person name="Aono T."/>
            <person name="Akiba N."/>
            <person name="Lee KB."/>
            <person name="Liu CT."/>
            <person name="Toyazaki H."/>
            <person name="Oyaizu H."/>
        </authorList>
    </citation>
    <scope>NUCLEOTIDE SEQUENCE [LARGE SCALE GENOMIC DNA]</scope>
    <source>
        <strain evidence="3">ATCC 43989 / DSM 5975 / JCM 20966 / LMG 6465 / NBRC 14845 / NCIMB 13405 / ORS 571</strain>
    </source>
</reference>
<name>A8IM94_AZOC5</name>
<dbReference type="InterPro" id="IPR011990">
    <property type="entry name" value="TPR-like_helical_dom_sf"/>
</dbReference>
<evidence type="ECO:0000313" key="2">
    <source>
        <dbReference type="EMBL" id="BAF86510.1"/>
    </source>
</evidence>
<feature type="transmembrane region" description="Helical" evidence="1">
    <location>
        <begin position="478"/>
        <end position="500"/>
    </location>
</feature>
<dbReference type="SMART" id="SM00671">
    <property type="entry name" value="SEL1"/>
    <property type="match status" value="4"/>
</dbReference>
<dbReference type="PANTHER" id="PTHR43628">
    <property type="entry name" value="ACTIVATOR OF C KINASE PROTEIN 1-RELATED"/>
    <property type="match status" value="1"/>
</dbReference>
<dbReference type="InterPro" id="IPR006597">
    <property type="entry name" value="Sel1-like"/>
</dbReference>
<dbReference type="HOGENOM" id="CLU_369931_0_0_5"/>
<reference evidence="2 3" key="3">
    <citation type="journal article" date="2008" name="BMC Genomics">
        <title>The genome of the versatile nitrogen fixer Azorhizobium caulinodans ORS571.</title>
        <authorList>
            <person name="Lee KB."/>
            <person name="Backer P.D."/>
            <person name="Aono T."/>
            <person name="Liu CT."/>
            <person name="Suzuki S."/>
            <person name="Suzuki T."/>
            <person name="Kaneko T."/>
            <person name="Yamada M."/>
            <person name="Tabata S."/>
            <person name="Kupfer D.M."/>
            <person name="Najar F.Z."/>
            <person name="Wiley G.B."/>
            <person name="Roe B."/>
            <person name="Binnewies T.T."/>
            <person name="Ussery D.W."/>
            <person name="D'Haeze W."/>
            <person name="Herder J.D."/>
            <person name="Gevers D."/>
            <person name="Vereecke D."/>
            <person name="Holsters M."/>
            <person name="Oyaizu H."/>
        </authorList>
    </citation>
    <scope>NUCLEOTIDE SEQUENCE [LARGE SCALE GENOMIC DNA]</scope>
    <source>
        <strain evidence="3">ATCC 43989 / DSM 5975 / JCM 20966 / LMG 6465 / NBRC 14845 / NCIMB 13405 / ORS 571</strain>
    </source>
</reference>
<organism evidence="2 3">
    <name type="scientific">Azorhizobium caulinodans (strain ATCC 43989 / DSM 5975 / JCM 20966 / LMG 6465 / NBRC 14845 / NCIMB 13405 / ORS 571)</name>
    <dbReference type="NCBI Taxonomy" id="438753"/>
    <lineage>
        <taxon>Bacteria</taxon>
        <taxon>Pseudomonadati</taxon>
        <taxon>Pseudomonadota</taxon>
        <taxon>Alphaproteobacteria</taxon>
        <taxon>Hyphomicrobiales</taxon>
        <taxon>Xanthobacteraceae</taxon>
        <taxon>Azorhizobium</taxon>
    </lineage>
</organism>
<dbReference type="Gene3D" id="1.25.40.10">
    <property type="entry name" value="Tetratricopeptide repeat domain"/>
    <property type="match status" value="1"/>
</dbReference>
<dbReference type="InterPro" id="IPR052945">
    <property type="entry name" value="Mitotic_Regulator"/>
</dbReference>
<sequence length="752" mass="80350">MDRWHGTMGRSAAGSAAALAEPVYAPEPHDGWSDGGHLRAVATPGAADHPLYAPADQPEDILDPAGTGFTRALAESVAILARKVDVLGAKAVDPVAIARLQRQTGELKELVERVLVLHERSASDAAAASASDEFTRLAMDALARLETRVDGFMAEQARRTAPSEELTVLRERLDAVAHDVKALGSAGDPRFAARLEDLLARFDRNETIEAAKLAPLVDVLERHLSRLVERVDETQVHVARLDGIEAMLQGLTRELQRLQEPADDEVAAPQDDIAYGADEALVPHETAVLAPHLTLVEEDWRSPVETQAPAGTDPAGLREQDLPLRAAEIRPQVQEAAPPAAPAAAPSLEEWPQWPTDLRREPAPRAEPRPEIARDPAWQVTEAPWQGELRELLETHAERRRSSAEVWREARADAAPKAADSEWTAKQVAALEAALEDAQAVATGRCRTDWVAAADRAEHREKGAALARRRDSERRASLAIRVGAVALGALVLGIGTWFLLPRTAPDGASAGVAGPATASGAPVDPALVTNLPPPVGSAALKNAALSGDASAAAEVGARYADGRGTDANQAAAMKWFAYAASQGSAPAAYRLGSIYENSKRDLPAARKLYQWAAERGNLRSMHNLGVMYSDGIDGKPDWQNAVNWFRKAADLGLRDSQFNLGVIYSRGLSGAVDRAEAWKWFSLAAAQGDTESARKREDVAAKAEPGVVDRARAAVTAFVPGKVVESANSTAVRPEWEVAGPADATPRKSASR</sequence>
<reference evidence="2 3" key="6">
    <citation type="journal article" date="2011" name="Appl. Environ. Microbiol.">
        <title>Involvement of the azorhizobial chromosome partition gene (parA) in the onset of bacteroid differentiation during Sesbania rostrata stem nodule development.</title>
        <authorList>
            <person name="Liu CT."/>
            <person name="Lee KB."/>
            <person name="Wang YS."/>
            <person name="Peng MH."/>
            <person name="Lee KT."/>
            <person name="Suzuki S."/>
            <person name="Suzuki T."/>
            <person name="Oyaizu H."/>
        </authorList>
    </citation>
    <scope>NUCLEOTIDE SEQUENCE [LARGE SCALE GENOMIC DNA]</scope>
    <source>
        <strain evidence="3">ATCC 43989 / DSM 5975 / JCM 20966 / LMG 6465 / NBRC 14845 / NCIMB 13405 / ORS 571</strain>
    </source>
</reference>
<proteinExistence type="predicted"/>
<dbReference type="SUPFAM" id="SSF81901">
    <property type="entry name" value="HCP-like"/>
    <property type="match status" value="1"/>
</dbReference>
<keyword evidence="1" id="KW-1133">Transmembrane helix</keyword>
<keyword evidence="3" id="KW-1185">Reference proteome</keyword>
<reference evidence="2 3" key="5">
    <citation type="journal article" date="2010" name="Appl. Environ. Microbiol.">
        <title>phrR-like gene praR of Azorhizobium caulinodans ORS571 is essential for symbiosis with Sesbania rostrata and is involved in expression of reb genes.</title>
        <authorList>
            <person name="Akiba N."/>
            <person name="Aono T."/>
            <person name="Toyazaki H."/>
            <person name="Sato S."/>
            <person name="Oyaizu H."/>
        </authorList>
    </citation>
    <scope>NUCLEOTIDE SEQUENCE [LARGE SCALE GENOMIC DNA]</scope>
    <source>
        <strain evidence="3">ATCC 43989 / DSM 5975 / JCM 20966 / LMG 6465 / NBRC 14845 / NCIMB 13405 / ORS 571</strain>
    </source>
</reference>
<dbReference type="PANTHER" id="PTHR43628:SF1">
    <property type="entry name" value="CHITIN SYNTHASE REGULATORY FACTOR 2-RELATED"/>
    <property type="match status" value="1"/>
</dbReference>
<accession>A8IM94</accession>
<dbReference type="Proteomes" id="UP000000270">
    <property type="component" value="Chromosome"/>
</dbReference>
<dbReference type="RefSeq" id="WP_012169043.1">
    <property type="nucleotide sequence ID" value="NC_009937.1"/>
</dbReference>